<evidence type="ECO:0000313" key="2">
    <source>
        <dbReference type="Proteomes" id="UP000018144"/>
    </source>
</evidence>
<dbReference type="Proteomes" id="UP000018144">
    <property type="component" value="Unassembled WGS sequence"/>
</dbReference>
<protein>
    <recommendedName>
        <fullName evidence="3">Fungal N-terminal domain-containing protein</fullName>
    </recommendedName>
</protein>
<reference evidence="1 2" key="1">
    <citation type="journal article" date="2013" name="PLoS Genet.">
        <title>The genome and development-dependent transcriptomes of Pyronema confluens: a window into fungal evolution.</title>
        <authorList>
            <person name="Traeger S."/>
            <person name="Altegoer F."/>
            <person name="Freitag M."/>
            <person name="Gabaldon T."/>
            <person name="Kempken F."/>
            <person name="Kumar A."/>
            <person name="Marcet-Houben M."/>
            <person name="Poggeler S."/>
            <person name="Stajich J.E."/>
            <person name="Nowrousian M."/>
        </authorList>
    </citation>
    <scope>NUCLEOTIDE SEQUENCE [LARGE SCALE GENOMIC DNA]</scope>
    <source>
        <strain evidence="2">CBS 100304</strain>
        <tissue evidence="1">Vegetative mycelium</tissue>
    </source>
</reference>
<dbReference type="OrthoDB" id="5430777at2759"/>
<evidence type="ECO:0008006" key="3">
    <source>
        <dbReference type="Google" id="ProtNLM"/>
    </source>
</evidence>
<accession>U4LG04</accession>
<organism evidence="1 2">
    <name type="scientific">Pyronema omphalodes (strain CBS 100304)</name>
    <name type="common">Pyronema confluens</name>
    <dbReference type="NCBI Taxonomy" id="1076935"/>
    <lineage>
        <taxon>Eukaryota</taxon>
        <taxon>Fungi</taxon>
        <taxon>Dikarya</taxon>
        <taxon>Ascomycota</taxon>
        <taxon>Pezizomycotina</taxon>
        <taxon>Pezizomycetes</taxon>
        <taxon>Pezizales</taxon>
        <taxon>Pyronemataceae</taxon>
        <taxon>Pyronema</taxon>
    </lineage>
</organism>
<gene>
    <name evidence="1" type="ORF">PCON_08671</name>
</gene>
<sequence>MQQSLPSSVFETTTILKPQATGSDSMGSGNPNLGMDLLSLSVFAAGFLGLAIQITQILQTYVDSVRSTHEEAQKLLTDVAALAYVLEDIVKFLGSEDLKGRSFDKTSLLLVSIEVGRSCLERLFAKLTKIRDSFLIEKWNHGNCYADKVAFSKG</sequence>
<evidence type="ECO:0000313" key="1">
    <source>
        <dbReference type="EMBL" id="CCX30472.1"/>
    </source>
</evidence>
<proteinExistence type="predicted"/>
<name>U4LG04_PYROM</name>
<dbReference type="EMBL" id="HF935441">
    <property type="protein sequence ID" value="CCX30472.1"/>
    <property type="molecule type" value="Genomic_DNA"/>
</dbReference>
<dbReference type="AlphaFoldDB" id="U4LG04"/>
<keyword evidence="2" id="KW-1185">Reference proteome</keyword>